<name>A0A0M8MQ54_9MICO</name>
<feature type="domain" description="Xylose isomerase-like TIM barrel" evidence="2">
    <location>
        <begin position="35"/>
        <end position="270"/>
    </location>
</feature>
<evidence type="ECO:0000313" key="3">
    <source>
        <dbReference type="EMBL" id="KOS12064.1"/>
    </source>
</evidence>
<evidence type="ECO:0000313" key="4">
    <source>
        <dbReference type="Proteomes" id="UP000037737"/>
    </source>
</evidence>
<dbReference type="PANTHER" id="PTHR12110:SF21">
    <property type="entry name" value="XYLOSE ISOMERASE-LIKE TIM BARREL DOMAIN-CONTAINING PROTEIN"/>
    <property type="match status" value="1"/>
</dbReference>
<organism evidence="3 4">
    <name type="scientific">Microbacterium aurantiacum</name>
    <dbReference type="NCBI Taxonomy" id="162393"/>
    <lineage>
        <taxon>Bacteria</taxon>
        <taxon>Bacillati</taxon>
        <taxon>Actinomycetota</taxon>
        <taxon>Actinomycetes</taxon>
        <taxon>Micrococcales</taxon>
        <taxon>Microbacteriaceae</taxon>
        <taxon>Microbacterium</taxon>
    </lineage>
</organism>
<evidence type="ECO:0000256" key="1">
    <source>
        <dbReference type="ARBA" id="ARBA00023277"/>
    </source>
</evidence>
<accession>A0A0M8MQ54</accession>
<dbReference type="AlphaFoldDB" id="A0A0M8MQ54"/>
<dbReference type="PANTHER" id="PTHR12110">
    <property type="entry name" value="HYDROXYPYRUVATE ISOMERASE"/>
    <property type="match status" value="1"/>
</dbReference>
<dbReference type="KEGG" id="mcw:A8L33_05045"/>
<dbReference type="InterPro" id="IPR036237">
    <property type="entry name" value="Xyl_isomerase-like_sf"/>
</dbReference>
<sequence length="287" mass="31585">MLSLSSVTGTNFAYQRYPLDYWLDDMVALERTQLELWGVSQHVDLFELRAGAVTSLRRKLEQRDLQLYCVTPEQLMYPVNFASADPVILDHTFSMFRNAAELASELGARFVFVTPGWGWENEPVGDALARAGENLRRFCDYAAGLGLDCVLEGLQRHESNLATDTATLDAVLRAVDAPNLGIALDTVAMATGGEGIQDYFDRFGDLVWHVHLVDGTPSGHVAWGDGNLPLDEYLTSLRSLSYDGLMTAEIFGRPYIFEPTAAHAENLRAIADAFGRIGQGHSAPLEG</sequence>
<dbReference type="InterPro" id="IPR013022">
    <property type="entry name" value="Xyl_isomerase-like_TIM-brl"/>
</dbReference>
<reference evidence="3" key="1">
    <citation type="submission" date="2015-04" db="EMBL/GenBank/DDBJ databases">
        <title>Complete genome sequence of Microbacterium chocolatum SIT 101, a bacterium enantioselectively hydrolyzing mesomeric diesters.</title>
        <authorList>
            <person name="Li X."/>
            <person name="Xu Y."/>
        </authorList>
    </citation>
    <scope>NUCLEOTIDE SEQUENCE [LARGE SCALE GENOMIC DNA]</scope>
    <source>
        <strain evidence="3">SIT 101</strain>
    </source>
</reference>
<dbReference type="Pfam" id="PF01261">
    <property type="entry name" value="AP_endonuc_2"/>
    <property type="match status" value="1"/>
</dbReference>
<dbReference type="InterPro" id="IPR050312">
    <property type="entry name" value="IolE/XylAMocC-like"/>
</dbReference>
<gene>
    <name evidence="3" type="ORF">XI38_01240</name>
</gene>
<dbReference type="Gene3D" id="3.20.20.150">
    <property type="entry name" value="Divalent-metal-dependent TIM barrel enzymes"/>
    <property type="match status" value="1"/>
</dbReference>
<dbReference type="OrthoDB" id="3248123at2"/>
<keyword evidence="4" id="KW-1185">Reference proteome</keyword>
<dbReference type="SUPFAM" id="SSF51658">
    <property type="entry name" value="Xylose isomerase-like"/>
    <property type="match status" value="1"/>
</dbReference>
<comment type="caution">
    <text evidence="3">The sequence shown here is derived from an EMBL/GenBank/DDBJ whole genome shotgun (WGS) entry which is preliminary data.</text>
</comment>
<keyword evidence="1" id="KW-0119">Carbohydrate metabolism</keyword>
<evidence type="ECO:0000259" key="2">
    <source>
        <dbReference type="Pfam" id="PF01261"/>
    </source>
</evidence>
<protein>
    <recommendedName>
        <fullName evidence="2">Xylose isomerase-like TIM barrel domain-containing protein</fullName>
    </recommendedName>
</protein>
<dbReference type="Proteomes" id="UP000037737">
    <property type="component" value="Unassembled WGS sequence"/>
</dbReference>
<proteinExistence type="predicted"/>
<dbReference type="EMBL" id="LAVO01000001">
    <property type="protein sequence ID" value="KOS12064.1"/>
    <property type="molecule type" value="Genomic_DNA"/>
</dbReference>
<dbReference type="PATRIC" id="fig|84292.3.peg.261"/>